<name>A0ABS8UQW4_DATST</name>
<sequence>MAVTGGEGSEGLCAGSGCYSSAAAENNRERGTVGVENWRPAETTTGFNRDGGSVGRSSVIRRERRKKRQCKGVFMAVVRGKKRGREEVAGCRGENEKKV</sequence>
<keyword evidence="3" id="KW-1185">Reference proteome</keyword>
<gene>
    <name evidence="2" type="ORF">HAX54_019282</name>
</gene>
<feature type="region of interest" description="Disordered" evidence="1">
    <location>
        <begin position="25"/>
        <end position="63"/>
    </location>
</feature>
<comment type="caution">
    <text evidence="2">The sequence shown here is derived from an EMBL/GenBank/DDBJ whole genome shotgun (WGS) entry which is preliminary data.</text>
</comment>
<proteinExistence type="predicted"/>
<evidence type="ECO:0000313" key="2">
    <source>
        <dbReference type="EMBL" id="MCD9560567.1"/>
    </source>
</evidence>
<accession>A0ABS8UQW4</accession>
<protein>
    <submittedName>
        <fullName evidence="2">Uncharacterized protein</fullName>
    </submittedName>
</protein>
<organism evidence="2 3">
    <name type="scientific">Datura stramonium</name>
    <name type="common">Jimsonweed</name>
    <name type="synonym">Common thornapple</name>
    <dbReference type="NCBI Taxonomy" id="4076"/>
    <lineage>
        <taxon>Eukaryota</taxon>
        <taxon>Viridiplantae</taxon>
        <taxon>Streptophyta</taxon>
        <taxon>Embryophyta</taxon>
        <taxon>Tracheophyta</taxon>
        <taxon>Spermatophyta</taxon>
        <taxon>Magnoliopsida</taxon>
        <taxon>eudicotyledons</taxon>
        <taxon>Gunneridae</taxon>
        <taxon>Pentapetalae</taxon>
        <taxon>asterids</taxon>
        <taxon>lamiids</taxon>
        <taxon>Solanales</taxon>
        <taxon>Solanaceae</taxon>
        <taxon>Solanoideae</taxon>
        <taxon>Datureae</taxon>
        <taxon>Datura</taxon>
    </lineage>
</organism>
<evidence type="ECO:0000256" key="1">
    <source>
        <dbReference type="SAM" id="MobiDB-lite"/>
    </source>
</evidence>
<evidence type="ECO:0000313" key="3">
    <source>
        <dbReference type="Proteomes" id="UP000823775"/>
    </source>
</evidence>
<dbReference type="Proteomes" id="UP000823775">
    <property type="component" value="Unassembled WGS sequence"/>
</dbReference>
<dbReference type="EMBL" id="JACEIK010002340">
    <property type="protein sequence ID" value="MCD9560567.1"/>
    <property type="molecule type" value="Genomic_DNA"/>
</dbReference>
<reference evidence="2 3" key="1">
    <citation type="journal article" date="2021" name="BMC Genomics">
        <title>Datura genome reveals duplications of psychoactive alkaloid biosynthetic genes and high mutation rate following tissue culture.</title>
        <authorList>
            <person name="Rajewski A."/>
            <person name="Carter-House D."/>
            <person name="Stajich J."/>
            <person name="Litt A."/>
        </authorList>
    </citation>
    <scope>NUCLEOTIDE SEQUENCE [LARGE SCALE GENOMIC DNA]</scope>
    <source>
        <strain evidence="2">AR-01</strain>
    </source>
</reference>